<reference evidence="2 3" key="1">
    <citation type="submission" date="2024-01" db="EMBL/GenBank/DDBJ databases">
        <title>Hyphobacterium bacterium isolated from marine sediment.</title>
        <authorList>
            <person name="Zhao S."/>
        </authorList>
    </citation>
    <scope>NUCLEOTIDE SEQUENCE [LARGE SCALE GENOMIC DNA]</scope>
    <source>
        <strain evidence="2 3">Y60-23</strain>
    </source>
</reference>
<feature type="domain" description="N-acetyltransferase" evidence="1">
    <location>
        <begin position="1"/>
        <end position="153"/>
    </location>
</feature>
<accession>A0ABU7LUB5</accession>
<sequence>MQIRPAEAGDHAAIGRLLRGAFPTDAEARLVDSLRAADADSLELVAEDHDAVIGMVLFSPVEAVGAGKSSAIGLGLAPLAVVETRQGRGIGSALVDSALEFLAALDPPFFAVLGEPDYYARFGFEPASGFDYRWDADVENQAGDAFRLLVRDTNRLPKGPGIIRYHRAFSGF</sequence>
<dbReference type="GO" id="GO:0016746">
    <property type="term" value="F:acyltransferase activity"/>
    <property type="evidence" value="ECO:0007669"/>
    <property type="project" value="UniProtKB-KW"/>
</dbReference>
<dbReference type="Pfam" id="PF13508">
    <property type="entry name" value="Acetyltransf_7"/>
    <property type="match status" value="1"/>
</dbReference>
<dbReference type="InterPro" id="IPR000182">
    <property type="entry name" value="GNAT_dom"/>
</dbReference>
<evidence type="ECO:0000313" key="3">
    <source>
        <dbReference type="Proteomes" id="UP001310692"/>
    </source>
</evidence>
<dbReference type="Gene3D" id="3.40.630.30">
    <property type="match status" value="1"/>
</dbReference>
<dbReference type="EMBL" id="JAZDRO010000001">
    <property type="protein sequence ID" value="MEE2565147.1"/>
    <property type="molecule type" value="Genomic_DNA"/>
</dbReference>
<dbReference type="RefSeq" id="WP_330194687.1">
    <property type="nucleotide sequence ID" value="NZ_JAZDRO010000001.1"/>
</dbReference>
<keyword evidence="2" id="KW-0012">Acyltransferase</keyword>
<comment type="caution">
    <text evidence="2">The sequence shown here is derived from an EMBL/GenBank/DDBJ whole genome shotgun (WGS) entry which is preliminary data.</text>
</comment>
<evidence type="ECO:0000259" key="1">
    <source>
        <dbReference type="PROSITE" id="PS51186"/>
    </source>
</evidence>
<gene>
    <name evidence="2" type="ORF">V0U35_00510</name>
</gene>
<dbReference type="InterPro" id="IPR016181">
    <property type="entry name" value="Acyl_CoA_acyltransferase"/>
</dbReference>
<organism evidence="2 3">
    <name type="scientific">Hyphobacterium marinum</name>
    <dbReference type="NCBI Taxonomy" id="3116574"/>
    <lineage>
        <taxon>Bacteria</taxon>
        <taxon>Pseudomonadati</taxon>
        <taxon>Pseudomonadota</taxon>
        <taxon>Alphaproteobacteria</taxon>
        <taxon>Maricaulales</taxon>
        <taxon>Maricaulaceae</taxon>
        <taxon>Hyphobacterium</taxon>
    </lineage>
</organism>
<dbReference type="Proteomes" id="UP001310692">
    <property type="component" value="Unassembled WGS sequence"/>
</dbReference>
<name>A0ABU7LUB5_9PROT</name>
<evidence type="ECO:0000313" key="2">
    <source>
        <dbReference type="EMBL" id="MEE2565147.1"/>
    </source>
</evidence>
<dbReference type="CDD" id="cd04301">
    <property type="entry name" value="NAT_SF"/>
    <property type="match status" value="1"/>
</dbReference>
<dbReference type="EC" id="2.3.1.-" evidence="2"/>
<keyword evidence="3" id="KW-1185">Reference proteome</keyword>
<protein>
    <submittedName>
        <fullName evidence="2">N-acetyltransferase</fullName>
        <ecNumber evidence="2">2.3.1.-</ecNumber>
    </submittedName>
</protein>
<proteinExistence type="predicted"/>
<dbReference type="PROSITE" id="PS51186">
    <property type="entry name" value="GNAT"/>
    <property type="match status" value="1"/>
</dbReference>
<keyword evidence="2" id="KW-0808">Transferase</keyword>
<dbReference type="SUPFAM" id="SSF55729">
    <property type="entry name" value="Acyl-CoA N-acyltransferases (Nat)"/>
    <property type="match status" value="1"/>
</dbReference>